<keyword evidence="3" id="KW-1185">Reference proteome</keyword>
<dbReference type="Proteomes" id="UP000635885">
    <property type="component" value="Unassembled WGS sequence"/>
</dbReference>
<keyword evidence="1" id="KW-1133">Transmembrane helix</keyword>
<sequence length="400" mass="47482">MKEFLDRYFPIELRLLFKWIIFFGFIFFAFPLISYLVWKGTSSAKLEVVILDKTVPFKEQGEFQSIQWVLNHLKYVKSDESLYLGELGYWGFHPKDNSDEFEIKDFTQLSDVEIDRLADDLDLLYISDTYGVYEGDFGKSQGQNRSKKIYGGMDRSDLQIIKKSIEKEKVIITEFNSIASPTSKQIRTEFEELMDMRWTGWIGRYFDELDTVLNEEIPRWMIETYKKQHQDIWGFRGSGLIFLHENGRIEVMKNIEHLGDPVPTVVTNLQAQTRYGLPEMVKYPYWFDIMLVSRDFEVISYYDIQPTAAGIELLREMGLPRYFPAVVHKKSGNASFYYFSGDYSDNRIADNSYQYQGIATLWRMFLHPDDFSQRRSFFWNFYYPLMKEILRDTNNKKAKR</sequence>
<proteinExistence type="predicted"/>
<comment type="caution">
    <text evidence="2">The sequence shown here is derived from an EMBL/GenBank/DDBJ whole genome shotgun (WGS) entry which is preliminary data.</text>
</comment>
<dbReference type="EMBL" id="BMFD01000005">
    <property type="protein sequence ID" value="GGC38842.1"/>
    <property type="molecule type" value="Genomic_DNA"/>
</dbReference>
<gene>
    <name evidence="2" type="ORF">GCM10010993_17040</name>
</gene>
<protein>
    <submittedName>
        <fullName evidence="2">Uncharacterized protein</fullName>
    </submittedName>
</protein>
<dbReference type="RefSeq" id="WP_188441777.1">
    <property type="nucleotide sequence ID" value="NZ_BMFD01000005.1"/>
</dbReference>
<feature type="transmembrane region" description="Helical" evidence="1">
    <location>
        <begin position="16"/>
        <end position="38"/>
    </location>
</feature>
<evidence type="ECO:0000313" key="2">
    <source>
        <dbReference type="EMBL" id="GGC38842.1"/>
    </source>
</evidence>
<reference evidence="3" key="1">
    <citation type="journal article" date="2019" name="Int. J. Syst. Evol. Microbiol.">
        <title>The Global Catalogue of Microorganisms (GCM) 10K type strain sequencing project: providing services to taxonomists for standard genome sequencing and annotation.</title>
        <authorList>
            <consortium name="The Broad Institute Genomics Platform"/>
            <consortium name="The Broad Institute Genome Sequencing Center for Infectious Disease"/>
            <person name="Wu L."/>
            <person name="Ma J."/>
        </authorList>
    </citation>
    <scope>NUCLEOTIDE SEQUENCE [LARGE SCALE GENOMIC DNA]</scope>
    <source>
        <strain evidence="3">CGMCC 1.12479</strain>
    </source>
</reference>
<name>A0ABQ1MDQ0_9BACT</name>
<evidence type="ECO:0000256" key="1">
    <source>
        <dbReference type="SAM" id="Phobius"/>
    </source>
</evidence>
<organism evidence="2 3">
    <name type="scientific">Belliella aquatica</name>
    <dbReference type="NCBI Taxonomy" id="1323734"/>
    <lineage>
        <taxon>Bacteria</taxon>
        <taxon>Pseudomonadati</taxon>
        <taxon>Bacteroidota</taxon>
        <taxon>Cytophagia</taxon>
        <taxon>Cytophagales</taxon>
        <taxon>Cyclobacteriaceae</taxon>
        <taxon>Belliella</taxon>
    </lineage>
</organism>
<accession>A0ABQ1MDQ0</accession>
<keyword evidence="1" id="KW-0472">Membrane</keyword>
<evidence type="ECO:0000313" key="3">
    <source>
        <dbReference type="Proteomes" id="UP000635885"/>
    </source>
</evidence>
<keyword evidence="1" id="KW-0812">Transmembrane</keyword>